<evidence type="ECO:0000259" key="1">
    <source>
        <dbReference type="SMART" id="SM00228"/>
    </source>
</evidence>
<dbReference type="SMART" id="SM00228">
    <property type="entry name" value="PDZ"/>
    <property type="match status" value="1"/>
</dbReference>
<name>A0AAU8A2E3_9BURK</name>
<proteinExistence type="predicted"/>
<sequence>MQANAMPAVQYTVWPDDLHGHRFIVKLVIERPDPAGQIIAMPAWIPGSYLIRDFSKHTETISAFTSIKKTGLRKSIPLERLDNDRWRLPKNSASCEIITKVYAFDQSVRTAYLDQERGFFNPTSLCLAVQGQAHLPCSLAIAPPTDQSLLGWNAHCTLAQVKTDLQGFGFYLAKNYDDLIDHPVAMGHFDLIEWQLYGTPHAMAIQGLTAEQSELLDKEQLARDLSKICAETIRLFEPRKPKAPFSRYLFIVNAALDGYGGLEHHNSTALLCKRDQLPYQDHDAKTPKKTYEEFLGLCSHEYFHAWLVKRIQPKAFQPYDLGGRNHTRLLWLFEGFTSYYDDLQLLRSKTISLPRYLELLTNNWNGVLRNPGRHKQTVADSSFDAWTKYYQMDENTPNAVVSYYAKGALIALGLDLVMRHHSSGKISLDDLMRYLWKEHGKPFLGINQYSLDLAISQIMGITFNKVWQDFKKNYINGTQDLPLQLWLTQIAGISVSLKSARFLDDLKLSLGIRHADSHGWLKLTHVLDGGLAQQAGLAPHDLISSINGQRVNSSRLDPVLASLKRSKRLSFHYFRQDKECNASIALKLNSPVQYEIKTNKSNSF</sequence>
<dbReference type="RefSeq" id="WP_353438946.1">
    <property type="nucleotide sequence ID" value="NZ_CP099959.1"/>
</dbReference>
<dbReference type="Pfam" id="PF00595">
    <property type="entry name" value="PDZ"/>
    <property type="match status" value="1"/>
</dbReference>
<dbReference type="Pfam" id="PF05299">
    <property type="entry name" value="Peptidase_M61"/>
    <property type="match status" value="1"/>
</dbReference>
<evidence type="ECO:0000313" key="2">
    <source>
        <dbReference type="EMBL" id="XCC57841.1"/>
    </source>
</evidence>
<dbReference type="InterPro" id="IPR036034">
    <property type="entry name" value="PDZ_sf"/>
</dbReference>
<dbReference type="Gene3D" id="2.60.40.3650">
    <property type="match status" value="1"/>
</dbReference>
<gene>
    <name evidence="2" type="ORF">NKE59_00680</name>
</gene>
<feature type="domain" description="PDZ" evidence="1">
    <location>
        <begin position="508"/>
        <end position="577"/>
    </location>
</feature>
<dbReference type="AlphaFoldDB" id="A0AAU8A2E3"/>
<dbReference type="InterPro" id="IPR007963">
    <property type="entry name" value="Peptidase_M61_catalytic"/>
</dbReference>
<dbReference type="Gene3D" id="2.30.42.10">
    <property type="match status" value="1"/>
</dbReference>
<accession>A0AAU8A2E3</accession>
<reference evidence="2" key="1">
    <citation type="submission" date="2022-06" db="EMBL/GenBank/DDBJ databases">
        <title>New Polynucleobacter species.</title>
        <authorList>
            <person name="Hahn M.W."/>
        </authorList>
    </citation>
    <scope>NUCLEOTIDE SEQUENCE</scope>
    <source>
        <strain evidence="2">UK-FUSCHL-C3</strain>
    </source>
</reference>
<dbReference type="InterPro" id="IPR040756">
    <property type="entry name" value="Peptidase_M61_N"/>
</dbReference>
<protein>
    <submittedName>
        <fullName evidence="2">PDZ domain-containing protein</fullName>
    </submittedName>
</protein>
<organism evidence="2">
    <name type="scientific">Polynucleobacter sp. UK-FUSCHL-C3</name>
    <dbReference type="NCBI Taxonomy" id="2955208"/>
    <lineage>
        <taxon>Bacteria</taxon>
        <taxon>Pseudomonadati</taxon>
        <taxon>Pseudomonadota</taxon>
        <taxon>Betaproteobacteria</taxon>
        <taxon>Burkholderiales</taxon>
        <taxon>Burkholderiaceae</taxon>
        <taxon>Polynucleobacter</taxon>
    </lineage>
</organism>
<dbReference type="Pfam" id="PF17899">
    <property type="entry name" value="Peptidase_M61_N"/>
    <property type="match status" value="1"/>
</dbReference>
<dbReference type="PIRSF" id="PIRSF016493">
    <property type="entry name" value="Glycyl_aminpptds"/>
    <property type="match status" value="1"/>
</dbReference>
<dbReference type="InterPro" id="IPR027268">
    <property type="entry name" value="Peptidase_M4/M1_CTD_sf"/>
</dbReference>
<dbReference type="InterPro" id="IPR024191">
    <property type="entry name" value="Peptidase_M61"/>
</dbReference>
<dbReference type="SUPFAM" id="SSF55486">
    <property type="entry name" value="Metalloproteases ('zincins'), catalytic domain"/>
    <property type="match status" value="1"/>
</dbReference>
<dbReference type="InterPro" id="IPR001478">
    <property type="entry name" value="PDZ"/>
</dbReference>
<dbReference type="SUPFAM" id="SSF50156">
    <property type="entry name" value="PDZ domain-like"/>
    <property type="match status" value="1"/>
</dbReference>
<dbReference type="EMBL" id="CP099959">
    <property type="protein sequence ID" value="XCC57841.1"/>
    <property type="molecule type" value="Genomic_DNA"/>
</dbReference>
<dbReference type="Gene3D" id="1.10.390.10">
    <property type="entry name" value="Neutral Protease Domain 2"/>
    <property type="match status" value="1"/>
</dbReference>